<evidence type="ECO:0000313" key="1">
    <source>
        <dbReference type="EMBL" id="KKM67174.1"/>
    </source>
</evidence>
<sequence length="213" mass="23978">MKGKIMPIGVAISGANPLISLEKVASLGMSTCQMSVPPEKWWSKKRIELIRRTAEEKEIEITSLICGFKGESYRDISTIKRTVGLLNPATRGKRVLKVFSYSEFGLELRIKVIQAHIGFIPEDTSDPDYRGLVLASQKIADHCKDGKRPERKGELGKEYPLGEGDVDIEKFIDKLRKIGYAGHLTIEREISGEKQIRDILKAKELLQKLVNKE</sequence>
<accession>A0A0F9JBJ1</accession>
<dbReference type="EMBL" id="LAZR01010394">
    <property type="protein sequence ID" value="KKM67174.1"/>
    <property type="molecule type" value="Genomic_DNA"/>
</dbReference>
<reference evidence="1" key="1">
    <citation type="journal article" date="2015" name="Nature">
        <title>Complex archaea that bridge the gap between prokaryotes and eukaryotes.</title>
        <authorList>
            <person name="Spang A."/>
            <person name="Saw J.H."/>
            <person name="Jorgensen S.L."/>
            <person name="Zaremba-Niedzwiedzka K."/>
            <person name="Martijn J."/>
            <person name="Lind A.E."/>
            <person name="van Eijk R."/>
            <person name="Schleper C."/>
            <person name="Guy L."/>
            <person name="Ettema T.J."/>
        </authorList>
    </citation>
    <scope>NUCLEOTIDE SEQUENCE</scope>
</reference>
<protein>
    <submittedName>
        <fullName evidence="1">Uncharacterized protein</fullName>
    </submittedName>
</protein>
<dbReference type="InterPro" id="IPR036237">
    <property type="entry name" value="Xyl_isomerase-like_sf"/>
</dbReference>
<dbReference type="SUPFAM" id="SSF51658">
    <property type="entry name" value="Xylose isomerase-like"/>
    <property type="match status" value="2"/>
</dbReference>
<comment type="caution">
    <text evidence="1">The sequence shown here is derived from an EMBL/GenBank/DDBJ whole genome shotgun (WGS) entry which is preliminary data.</text>
</comment>
<name>A0A0F9JBJ1_9ZZZZ</name>
<gene>
    <name evidence="1" type="ORF">LCGC14_1473760</name>
</gene>
<dbReference type="Gene3D" id="3.20.20.150">
    <property type="entry name" value="Divalent-metal-dependent TIM barrel enzymes"/>
    <property type="match status" value="2"/>
</dbReference>
<organism evidence="1">
    <name type="scientific">marine sediment metagenome</name>
    <dbReference type="NCBI Taxonomy" id="412755"/>
    <lineage>
        <taxon>unclassified sequences</taxon>
        <taxon>metagenomes</taxon>
        <taxon>ecological metagenomes</taxon>
    </lineage>
</organism>
<proteinExistence type="predicted"/>
<dbReference type="AlphaFoldDB" id="A0A0F9JBJ1"/>